<protein>
    <submittedName>
        <fullName evidence="1">Uncharacterized protein</fullName>
    </submittedName>
</protein>
<name>A0A177NA79_9GAMM</name>
<organism evidence="1 2">
    <name type="scientific">Methylomonas koyamae</name>
    <dbReference type="NCBI Taxonomy" id="702114"/>
    <lineage>
        <taxon>Bacteria</taxon>
        <taxon>Pseudomonadati</taxon>
        <taxon>Pseudomonadota</taxon>
        <taxon>Gammaproteobacteria</taxon>
        <taxon>Methylococcales</taxon>
        <taxon>Methylococcaceae</taxon>
        <taxon>Methylomonas</taxon>
    </lineage>
</organism>
<dbReference type="Proteomes" id="UP000077857">
    <property type="component" value="Unassembled WGS sequence"/>
</dbReference>
<comment type="caution">
    <text evidence="1">The sequence shown here is derived from an EMBL/GenBank/DDBJ whole genome shotgun (WGS) entry which is preliminary data.</text>
</comment>
<gene>
    <name evidence="1" type="ORF">A1507_15735</name>
</gene>
<sequence>MMLLFDFRAGPRRRELIDHTQFHTVLIAMSNWLQKIEQSGDPIKQKIIDFAADFGMPDGKQLVWDYHKTKDQITKLLTGDKSQVTEDKLAGLEINLPLPPEAIVHFLNTMYSVDAAFEATVSQTATGIIGVKSPHAKGNSKYGGLGHWIYGGRGKYYTWGDGFDSIKDIKPWDFEAIYRVYLKSNQNVRTTTQTIG</sequence>
<accession>A0A177NA79</accession>
<proteinExistence type="predicted"/>
<reference evidence="1 2" key="1">
    <citation type="submission" date="2016-03" db="EMBL/GenBank/DDBJ databases">
        <authorList>
            <person name="Ploux O."/>
        </authorList>
    </citation>
    <scope>NUCLEOTIDE SEQUENCE [LARGE SCALE GENOMIC DNA]</scope>
    <source>
        <strain evidence="1 2">R-45378</strain>
    </source>
</reference>
<evidence type="ECO:0000313" key="1">
    <source>
        <dbReference type="EMBL" id="OAI14129.1"/>
    </source>
</evidence>
<dbReference type="EMBL" id="LUUJ01000093">
    <property type="protein sequence ID" value="OAI14129.1"/>
    <property type="molecule type" value="Genomic_DNA"/>
</dbReference>
<evidence type="ECO:0000313" key="2">
    <source>
        <dbReference type="Proteomes" id="UP000077857"/>
    </source>
</evidence>
<dbReference type="AlphaFoldDB" id="A0A177NA79"/>